<accession>A0A7C4Y755</accession>
<comment type="caution">
    <text evidence="1">The sequence shown here is derived from an EMBL/GenBank/DDBJ whole genome shotgun (WGS) entry which is preliminary data.</text>
</comment>
<proteinExistence type="predicted"/>
<protein>
    <submittedName>
        <fullName evidence="1">Uncharacterized protein</fullName>
    </submittedName>
</protein>
<name>A0A7C4Y755_9BACT</name>
<dbReference type="EMBL" id="DTHV01000146">
    <property type="protein sequence ID" value="HGW60704.1"/>
    <property type="molecule type" value="Genomic_DNA"/>
</dbReference>
<reference evidence="1" key="1">
    <citation type="journal article" date="2020" name="mSystems">
        <title>Genome- and Community-Level Interaction Insights into Carbon Utilization and Element Cycling Functions of Hydrothermarchaeota in Hydrothermal Sediment.</title>
        <authorList>
            <person name="Zhou Z."/>
            <person name="Liu Y."/>
            <person name="Xu W."/>
            <person name="Pan J."/>
            <person name="Luo Z.H."/>
            <person name="Li M."/>
        </authorList>
    </citation>
    <scope>NUCLEOTIDE SEQUENCE [LARGE SCALE GENOMIC DNA]</scope>
    <source>
        <strain evidence="1">SpSt-794</strain>
    </source>
</reference>
<sequence length="97" mass="11579">MRKFVRKWRKGDREFTETKVWKLQKKREECPVLGCDGELIFMGYPVWVDRVDKEGDIVGGMFRMGTKTKRLEKRYCKTIKARDALVNKLVEKYSSKK</sequence>
<organism evidence="1">
    <name type="scientific">Caldisericum exile</name>
    <dbReference type="NCBI Taxonomy" id="693075"/>
    <lineage>
        <taxon>Bacteria</taxon>
        <taxon>Pseudomonadati</taxon>
        <taxon>Caldisericota/Cryosericota group</taxon>
        <taxon>Caldisericota</taxon>
        <taxon>Caldisericia</taxon>
        <taxon>Caldisericales</taxon>
        <taxon>Caldisericaceae</taxon>
        <taxon>Caldisericum</taxon>
    </lineage>
</organism>
<evidence type="ECO:0000313" key="1">
    <source>
        <dbReference type="EMBL" id="HGW60704.1"/>
    </source>
</evidence>
<gene>
    <name evidence="1" type="ORF">ENV82_04675</name>
</gene>
<dbReference type="AlphaFoldDB" id="A0A7C4Y755"/>